<sequence>MLILYITIYLIVQSMIMCGINQERFSDTIIPLGCYFCISYWKVLINGQINNLIFGFIHIKEIFTTF</sequence>
<feature type="signal peptide" evidence="1">
    <location>
        <begin position="1"/>
        <end position="22"/>
    </location>
</feature>
<keyword evidence="1" id="KW-0732">Signal</keyword>
<evidence type="ECO:0000313" key="3">
    <source>
        <dbReference type="Proteomes" id="UP000054630"/>
    </source>
</evidence>
<proteinExistence type="predicted"/>
<organism evidence="2 3">
    <name type="scientific">Trichinella nelsoni</name>
    <dbReference type="NCBI Taxonomy" id="6336"/>
    <lineage>
        <taxon>Eukaryota</taxon>
        <taxon>Metazoa</taxon>
        <taxon>Ecdysozoa</taxon>
        <taxon>Nematoda</taxon>
        <taxon>Enoplea</taxon>
        <taxon>Dorylaimia</taxon>
        <taxon>Trichinellida</taxon>
        <taxon>Trichinellidae</taxon>
        <taxon>Trichinella</taxon>
    </lineage>
</organism>
<dbReference type="OrthoDB" id="10381598at2759"/>
<reference evidence="2 3" key="1">
    <citation type="submission" date="2015-01" db="EMBL/GenBank/DDBJ databases">
        <title>Evolution of Trichinella species and genotypes.</title>
        <authorList>
            <person name="Korhonen P.K."/>
            <person name="Edoardo P."/>
            <person name="Giuseppe L.R."/>
            <person name="Gasser R.B."/>
        </authorList>
    </citation>
    <scope>NUCLEOTIDE SEQUENCE [LARGE SCALE GENOMIC DNA]</scope>
    <source>
        <strain evidence="2">ISS37</strain>
    </source>
</reference>
<keyword evidence="3" id="KW-1185">Reference proteome</keyword>
<feature type="chain" id="PRO_5006868106" evidence="1">
    <location>
        <begin position="23"/>
        <end position="66"/>
    </location>
</feature>
<dbReference type="Proteomes" id="UP000054630">
    <property type="component" value="Unassembled WGS sequence"/>
</dbReference>
<evidence type="ECO:0000313" key="2">
    <source>
        <dbReference type="EMBL" id="KRX18298.1"/>
    </source>
</evidence>
<name>A0A0V0RVM7_9BILA</name>
<accession>A0A0V0RVM7</accession>
<comment type="caution">
    <text evidence="2">The sequence shown here is derived from an EMBL/GenBank/DDBJ whole genome shotgun (WGS) entry which is preliminary data.</text>
</comment>
<evidence type="ECO:0000256" key="1">
    <source>
        <dbReference type="SAM" id="SignalP"/>
    </source>
</evidence>
<dbReference type="AlphaFoldDB" id="A0A0V0RVM7"/>
<dbReference type="EMBL" id="JYDL01000075">
    <property type="protein sequence ID" value="KRX18298.1"/>
    <property type="molecule type" value="Genomic_DNA"/>
</dbReference>
<protein>
    <submittedName>
        <fullName evidence="2">Uncharacterized protein</fullName>
    </submittedName>
</protein>
<gene>
    <name evidence="2" type="ORF">T07_9370</name>
</gene>